<dbReference type="STRING" id="570156.AOG27_14710"/>
<dbReference type="PATRIC" id="fig|570156.3.peg.4028"/>
<proteinExistence type="predicted"/>
<accession>A0A0P7DPU0</accession>
<dbReference type="OrthoDB" id="8778884at2"/>
<organism evidence="2 3">
    <name type="scientific">Pseudoalteromonas lipolytica</name>
    <dbReference type="NCBI Taxonomy" id="570156"/>
    <lineage>
        <taxon>Bacteria</taxon>
        <taxon>Pseudomonadati</taxon>
        <taxon>Pseudomonadota</taxon>
        <taxon>Gammaproteobacteria</taxon>
        <taxon>Alteromonadales</taxon>
        <taxon>Pseudoalteromonadaceae</taxon>
        <taxon>Pseudoalteromonas</taxon>
    </lineage>
</organism>
<evidence type="ECO:0000313" key="2">
    <source>
        <dbReference type="EMBL" id="KPM82851.1"/>
    </source>
</evidence>
<feature type="transmembrane region" description="Helical" evidence="1">
    <location>
        <begin position="33"/>
        <end position="52"/>
    </location>
</feature>
<keyword evidence="1" id="KW-0472">Membrane</keyword>
<dbReference type="EMBL" id="LJTC01000009">
    <property type="protein sequence ID" value="KPM82851.1"/>
    <property type="molecule type" value="Genomic_DNA"/>
</dbReference>
<dbReference type="Proteomes" id="UP000050378">
    <property type="component" value="Unassembled WGS sequence"/>
</dbReference>
<protein>
    <submittedName>
        <fullName evidence="2">Uncharacterized protein</fullName>
    </submittedName>
</protein>
<dbReference type="AlphaFoldDB" id="A0A0P7DPU0"/>
<keyword evidence="1" id="KW-0812">Transmembrane</keyword>
<name>A0A0P7DPU0_9GAMM</name>
<comment type="caution">
    <text evidence="2">The sequence shown here is derived from an EMBL/GenBank/DDBJ whole genome shotgun (WGS) entry which is preliminary data.</text>
</comment>
<feature type="transmembrane region" description="Helical" evidence="1">
    <location>
        <begin position="7"/>
        <end position="27"/>
    </location>
</feature>
<dbReference type="RefSeq" id="WP_054553756.1">
    <property type="nucleotide sequence ID" value="NZ_LJTC01000009.1"/>
</dbReference>
<gene>
    <name evidence="2" type="ORF">AOG27_14710</name>
</gene>
<evidence type="ECO:0000256" key="1">
    <source>
        <dbReference type="SAM" id="Phobius"/>
    </source>
</evidence>
<sequence length="77" mass="8615">MGTKFWVIRAAKVFTLVSILLFMIEILKGHETLSALGFALLWSFIATAIFIATRLYHSSKGRHCALCNDTPDDKKVS</sequence>
<evidence type="ECO:0000313" key="3">
    <source>
        <dbReference type="Proteomes" id="UP000050378"/>
    </source>
</evidence>
<reference evidence="2 3" key="1">
    <citation type="submission" date="2015-09" db="EMBL/GenBank/DDBJ databases">
        <title>Draft Genome Sequence of Pseudoalteromonas lipolytica UCD-48B.</title>
        <authorList>
            <person name="Krusor M."/>
            <person name="Coil D.A."/>
            <person name="Lang J.M."/>
            <person name="Eisen J.A."/>
            <person name="Alexiev A."/>
        </authorList>
    </citation>
    <scope>NUCLEOTIDE SEQUENCE [LARGE SCALE GENOMIC DNA]</scope>
    <source>
        <strain evidence="2 3">UCD-48B</strain>
    </source>
</reference>
<keyword evidence="1" id="KW-1133">Transmembrane helix</keyword>